<reference evidence="3" key="1">
    <citation type="submission" date="2022-08" db="UniProtKB">
        <authorList>
            <consortium name="EnsemblMetazoa"/>
        </authorList>
    </citation>
    <scope>IDENTIFICATION</scope>
    <source>
        <strain evidence="3">05x7-T-G4-1.051#20</strain>
    </source>
</reference>
<protein>
    <recommendedName>
        <fullName evidence="5">GRIP domain-containing protein</fullName>
    </recommendedName>
</protein>
<dbReference type="EnsemblMetazoa" id="G5307.1">
    <property type="protein sequence ID" value="G5307.1:cds"/>
    <property type="gene ID" value="G5307"/>
</dbReference>
<evidence type="ECO:0000256" key="1">
    <source>
        <dbReference type="SAM" id="Coils"/>
    </source>
</evidence>
<dbReference type="EnsemblMetazoa" id="G5307.4">
    <property type="protein sequence ID" value="G5307.4:cds"/>
    <property type="gene ID" value="G5307"/>
</dbReference>
<dbReference type="RefSeq" id="XP_011445135.2">
    <property type="nucleotide sequence ID" value="XM_011446833.4"/>
</dbReference>
<feature type="compositionally biased region" description="Polar residues" evidence="2">
    <location>
        <begin position="77"/>
        <end position="92"/>
    </location>
</feature>
<name>A0A8W8NHF1_MAGGI</name>
<sequence length="432" mass="49248">MTTERDVSKEGAAIDAADCDRDSLEDLTFAAVDDAKGSKETKEQQDVASHKFECVNDIVPISCETHANGDDNDHSSKSTNSTGGSLESIESNASRHLDKHTLKEGDFKKFFTESHHPSKLFDHKISRRRTIAGVTAIPKASSTKDLHRQTSEFGRHIPLKPLGNTSRSDEHPRETVSSRLRFAKGHVSHDLQECDGKTYVTPTQRKEMEMKTLKGEIKQLKKDVAERVEEIDLLKKNLDKEAADIIESKDLKIQEIRAELKTMTSCQDELKVSYDESLQKISSLEKTVNELKAAIAENDKKNGQIYYEMYRKGQESAKFERNFEIERLAAISGKSTSVTTRELLEKLMNTETELAKWQSFRRQESYEQADRPETEAAAILRFLKDSFYHYITDQKQSDNHLRAMIRIFNFTEPQKKRIASAIAERINKKNSL</sequence>
<feature type="coiled-coil region" evidence="1">
    <location>
        <begin position="203"/>
        <end position="237"/>
    </location>
</feature>
<dbReference type="EnsemblMetazoa" id="G5307.6">
    <property type="protein sequence ID" value="G5307.6:cds"/>
    <property type="gene ID" value="G5307"/>
</dbReference>
<dbReference type="EnsemblMetazoa" id="G5307.2">
    <property type="protein sequence ID" value="G5307.2:cds"/>
    <property type="gene ID" value="G5307"/>
</dbReference>
<evidence type="ECO:0000256" key="2">
    <source>
        <dbReference type="SAM" id="MobiDB-lite"/>
    </source>
</evidence>
<feature type="region of interest" description="Disordered" evidence="2">
    <location>
        <begin position="63"/>
        <end position="95"/>
    </location>
</feature>
<feature type="compositionally biased region" description="Basic and acidic residues" evidence="2">
    <location>
        <begin position="67"/>
        <end position="76"/>
    </location>
</feature>
<evidence type="ECO:0008006" key="5">
    <source>
        <dbReference type="Google" id="ProtNLM"/>
    </source>
</evidence>
<organism evidence="3 4">
    <name type="scientific">Magallana gigas</name>
    <name type="common">Pacific oyster</name>
    <name type="synonym">Crassostrea gigas</name>
    <dbReference type="NCBI Taxonomy" id="29159"/>
    <lineage>
        <taxon>Eukaryota</taxon>
        <taxon>Metazoa</taxon>
        <taxon>Spiralia</taxon>
        <taxon>Lophotrochozoa</taxon>
        <taxon>Mollusca</taxon>
        <taxon>Bivalvia</taxon>
        <taxon>Autobranchia</taxon>
        <taxon>Pteriomorphia</taxon>
        <taxon>Ostreida</taxon>
        <taxon>Ostreoidea</taxon>
        <taxon>Ostreidae</taxon>
        <taxon>Magallana</taxon>
    </lineage>
</organism>
<dbReference type="EnsemblMetazoa" id="G5307.3">
    <property type="protein sequence ID" value="G5307.3:cds"/>
    <property type="gene ID" value="G5307"/>
</dbReference>
<dbReference type="AlphaFoldDB" id="A0A8W8NHF1"/>
<dbReference type="OrthoDB" id="5807119at2759"/>
<evidence type="ECO:0000313" key="3">
    <source>
        <dbReference type="EnsemblMetazoa" id="G5307.2:cds"/>
    </source>
</evidence>
<keyword evidence="1" id="KW-0175">Coiled coil</keyword>
<evidence type="ECO:0000313" key="4">
    <source>
        <dbReference type="Proteomes" id="UP000005408"/>
    </source>
</evidence>
<accession>A0A8W8NHF1</accession>
<dbReference type="EnsemblMetazoa" id="G5307.5">
    <property type="protein sequence ID" value="G5307.5:cds"/>
    <property type="gene ID" value="G5307"/>
</dbReference>
<dbReference type="KEGG" id="crg:105340660"/>
<dbReference type="GeneID" id="105340660"/>
<keyword evidence="4" id="KW-1185">Reference proteome</keyword>
<proteinExistence type="predicted"/>
<dbReference type="Proteomes" id="UP000005408">
    <property type="component" value="Unassembled WGS sequence"/>
</dbReference>
<feature type="coiled-coil region" evidence="1">
    <location>
        <begin position="274"/>
        <end position="304"/>
    </location>
</feature>